<dbReference type="Gene3D" id="3.30.530.20">
    <property type="match status" value="1"/>
</dbReference>
<feature type="domain" description="Activator of Hsp90 ATPase homologue 1/2-like C-terminal" evidence="2">
    <location>
        <begin position="27"/>
        <end position="141"/>
    </location>
</feature>
<sequence length="166" mass="18504">MSIPTPTGTVGEGPRGREVQFVRRYRATPDAVWAALTESDRLERWIGRWEGDPATGRVTFFMTAEGDEVEGEEVSIVECDGPTRFAADTRVGDRQWHLRFELEQEAGGVTVLTFAQMLSDDDVSSVGPGWEYYLDRLTAVMDGSDVDAVDFADYFPAMKDYYAALS</sequence>
<keyword evidence="4" id="KW-1185">Reference proteome</keyword>
<dbReference type="CDD" id="cd08899">
    <property type="entry name" value="SRPBCC_CalC_Aha1-like_6"/>
    <property type="match status" value="1"/>
</dbReference>
<reference evidence="3 4" key="1">
    <citation type="submission" date="2019-03" db="EMBL/GenBank/DDBJ databases">
        <authorList>
            <person name="Dong K."/>
        </authorList>
    </citation>
    <scope>NUCLEOTIDE SEQUENCE [LARGE SCALE GENOMIC DNA]</scope>
    <source>
        <strain evidence="4">dk512</strain>
    </source>
</reference>
<dbReference type="Pfam" id="PF08327">
    <property type="entry name" value="AHSA1"/>
    <property type="match status" value="1"/>
</dbReference>
<evidence type="ECO:0000313" key="3">
    <source>
        <dbReference type="EMBL" id="QBR89113.1"/>
    </source>
</evidence>
<organism evidence="3 4">
    <name type="scientific">Microbacterium wangchenii</name>
    <dbReference type="NCBI Taxonomy" id="2541726"/>
    <lineage>
        <taxon>Bacteria</taxon>
        <taxon>Bacillati</taxon>
        <taxon>Actinomycetota</taxon>
        <taxon>Actinomycetes</taxon>
        <taxon>Micrococcales</taxon>
        <taxon>Microbacteriaceae</taxon>
        <taxon>Microbacterium</taxon>
    </lineage>
</organism>
<dbReference type="RefSeq" id="WP_135067294.1">
    <property type="nucleotide sequence ID" value="NZ_CP038266.1"/>
</dbReference>
<name>A0ABX5SVF7_9MICO</name>
<dbReference type="InterPro" id="IPR013538">
    <property type="entry name" value="ASHA1/2-like_C"/>
</dbReference>
<evidence type="ECO:0000259" key="2">
    <source>
        <dbReference type="Pfam" id="PF08327"/>
    </source>
</evidence>
<dbReference type="Proteomes" id="UP000295748">
    <property type="component" value="Chromosome"/>
</dbReference>
<protein>
    <submittedName>
        <fullName evidence="3">SRPBCC family protein</fullName>
    </submittedName>
</protein>
<accession>A0ABX5SVF7</accession>
<comment type="similarity">
    <text evidence="1">Belongs to the AHA1 family.</text>
</comment>
<dbReference type="SUPFAM" id="SSF55961">
    <property type="entry name" value="Bet v1-like"/>
    <property type="match status" value="1"/>
</dbReference>
<gene>
    <name evidence="3" type="ORF">E4K62_10710</name>
</gene>
<proteinExistence type="inferred from homology"/>
<evidence type="ECO:0000256" key="1">
    <source>
        <dbReference type="ARBA" id="ARBA00006817"/>
    </source>
</evidence>
<evidence type="ECO:0000313" key="4">
    <source>
        <dbReference type="Proteomes" id="UP000295748"/>
    </source>
</evidence>
<dbReference type="InterPro" id="IPR023393">
    <property type="entry name" value="START-like_dom_sf"/>
</dbReference>
<dbReference type="EMBL" id="CP038266">
    <property type="protein sequence ID" value="QBR89113.1"/>
    <property type="molecule type" value="Genomic_DNA"/>
</dbReference>